<evidence type="ECO:0000313" key="4">
    <source>
        <dbReference type="EMBL" id="TDV54769.1"/>
    </source>
</evidence>
<dbReference type="AlphaFoldDB" id="A0A4R7VYZ4"/>
<protein>
    <submittedName>
        <fullName evidence="4">Zinc ribbon protein</fullName>
    </submittedName>
</protein>
<organism evidence="4 5">
    <name type="scientific">Actinophytocola oryzae</name>
    <dbReference type="NCBI Taxonomy" id="502181"/>
    <lineage>
        <taxon>Bacteria</taxon>
        <taxon>Bacillati</taxon>
        <taxon>Actinomycetota</taxon>
        <taxon>Actinomycetes</taxon>
        <taxon>Pseudonocardiales</taxon>
        <taxon>Pseudonocardiaceae</taxon>
    </lineage>
</organism>
<dbReference type="NCBIfam" id="NF047619">
    <property type="entry name" value="NADase_discoid"/>
    <property type="match status" value="1"/>
</dbReference>
<gene>
    <name evidence="4" type="ORF">CLV71_1039</name>
</gene>
<keyword evidence="5" id="KW-1185">Reference proteome</keyword>
<comment type="caution">
    <text evidence="4">The sequence shown here is derived from an EMBL/GenBank/DDBJ whole genome shotgun (WGS) entry which is preliminary data.</text>
</comment>
<keyword evidence="2" id="KW-0812">Transmembrane</keyword>
<keyword evidence="2" id="KW-0472">Membrane</keyword>
<dbReference type="RefSeq" id="WP_133901922.1">
    <property type="nucleotide sequence ID" value="NZ_SOCP01000003.1"/>
</dbReference>
<evidence type="ECO:0000256" key="2">
    <source>
        <dbReference type="SAM" id="Phobius"/>
    </source>
</evidence>
<reference evidence="4 5" key="1">
    <citation type="submission" date="2019-03" db="EMBL/GenBank/DDBJ databases">
        <title>Genomic Encyclopedia of Archaeal and Bacterial Type Strains, Phase II (KMG-II): from individual species to whole genera.</title>
        <authorList>
            <person name="Goeker M."/>
        </authorList>
    </citation>
    <scope>NUCLEOTIDE SEQUENCE [LARGE SCALE GENOMIC DNA]</scope>
    <source>
        <strain evidence="4 5">DSM 45499</strain>
    </source>
</reference>
<evidence type="ECO:0000259" key="3">
    <source>
        <dbReference type="Pfam" id="PF13240"/>
    </source>
</evidence>
<feature type="transmembrane region" description="Helical" evidence="2">
    <location>
        <begin position="114"/>
        <end position="135"/>
    </location>
</feature>
<evidence type="ECO:0000256" key="1">
    <source>
        <dbReference type="SAM" id="MobiDB-lite"/>
    </source>
</evidence>
<dbReference type="Gene3D" id="2.60.120.260">
    <property type="entry name" value="Galactose-binding domain-like"/>
    <property type="match status" value="1"/>
</dbReference>
<accession>A0A4R7VYZ4</accession>
<feature type="region of interest" description="Disordered" evidence="1">
    <location>
        <begin position="37"/>
        <end position="62"/>
    </location>
</feature>
<dbReference type="InterPro" id="IPR057561">
    <property type="entry name" value="NADase_transloc"/>
</dbReference>
<feature type="domain" description="Zinc-ribbon" evidence="3">
    <location>
        <begin position="6"/>
        <end position="25"/>
    </location>
</feature>
<dbReference type="Proteomes" id="UP000294927">
    <property type="component" value="Unassembled WGS sequence"/>
</dbReference>
<keyword evidence="2" id="KW-1133">Transmembrane helix</keyword>
<dbReference type="Pfam" id="PF13240">
    <property type="entry name" value="Zn_Ribbon_1"/>
    <property type="match status" value="1"/>
</dbReference>
<sequence>MSTRTCPHCGAQVVDTDDFCGNCGNYLGWGGAAPEDAAPDLGPVLPGRPEARRPLPTSTIDPTEDGPPCPVCGTHNPPNRNFCRHCATPLHPDAPAPAAVRRRRWRWRGDRSRWLRRLAALLVVAALVVGGFLFWPTARNLWEDLRDRLATPAPISPTATSASQAVPDHPATAAVDGLSNRYWGAPAVGDTVDFTFSAPFRLLSVVIHAGASSEEDAFVAEGRPTSLDMVVTSADGTTETVPVTLADSPGAQRTDTGIGDVVRVRLVIRAAAGLAPGRHIAFGEVEFFRRP</sequence>
<name>A0A4R7VYZ4_9PSEU</name>
<evidence type="ECO:0000313" key="5">
    <source>
        <dbReference type="Proteomes" id="UP000294927"/>
    </source>
</evidence>
<dbReference type="OrthoDB" id="3808044at2"/>
<dbReference type="EMBL" id="SOCP01000003">
    <property type="protein sequence ID" value="TDV54769.1"/>
    <property type="molecule type" value="Genomic_DNA"/>
</dbReference>
<proteinExistence type="predicted"/>
<dbReference type="InterPro" id="IPR026870">
    <property type="entry name" value="Zinc_ribbon_dom"/>
</dbReference>